<dbReference type="EMBL" id="VOIF01000018">
    <property type="protein sequence ID" value="TWV69214.1"/>
    <property type="molecule type" value="Genomic_DNA"/>
</dbReference>
<gene>
    <name evidence="1" type="ORF">FSA04_14750</name>
</gene>
<dbReference type="RefSeq" id="WP_005858575.1">
    <property type="nucleotide sequence ID" value="NZ_JAHYLX010000032.1"/>
</dbReference>
<dbReference type="Proteomes" id="UP000315833">
    <property type="component" value="Unassembled WGS sequence"/>
</dbReference>
<comment type="caution">
    <text evidence="1">The sequence shown here is derived from an EMBL/GenBank/DDBJ whole genome shotgun (WGS) entry which is preliminary data.</text>
</comment>
<evidence type="ECO:0000313" key="1">
    <source>
        <dbReference type="EMBL" id="TWV69214.1"/>
    </source>
</evidence>
<sequence>MLTDLKLKITSLQKKNNILLIKEYLKNVHRWEYSTKEYYNLLPYYHLLNKEKKGRLLKNMTIEKWNYQDLFRFGFDENNKMIISEQHIDADIRKGLYISLYEYSKHGYNKTYFKYYPTENENTPVINLISISKFEIVNNENSIYVGVNIYGDSSTIEYFYDNNKLIKVIKTASRWKHKEEYNLFYNKNEELYKIILGNTIYWQNQK</sequence>
<proteinExistence type="predicted"/>
<name>A0A5C6L0G9_9BACT</name>
<dbReference type="GeneID" id="69591792"/>
<protein>
    <submittedName>
        <fullName evidence="1">Uncharacterized protein</fullName>
    </submittedName>
</protein>
<organism evidence="1 2">
    <name type="scientific">Phocaeicola dorei</name>
    <dbReference type="NCBI Taxonomy" id="357276"/>
    <lineage>
        <taxon>Bacteria</taxon>
        <taxon>Pseudomonadati</taxon>
        <taxon>Bacteroidota</taxon>
        <taxon>Bacteroidia</taxon>
        <taxon>Bacteroidales</taxon>
        <taxon>Bacteroidaceae</taxon>
        <taxon>Phocaeicola</taxon>
    </lineage>
</organism>
<reference evidence="1 2" key="1">
    <citation type="submission" date="2019-07" db="EMBL/GenBank/DDBJ databases">
        <title>Genome sequencing of Bacteroides dorei iSURF_12.</title>
        <authorList>
            <person name="Sevigny J.L."/>
            <person name="Ruoff K.L."/>
            <person name="Price C.E."/>
            <person name="Valls R.A."/>
            <person name="O'Toole G.A."/>
        </authorList>
    </citation>
    <scope>NUCLEOTIDE SEQUENCE [LARGE SCALE GENOMIC DNA]</scope>
    <source>
        <strain evidence="1 2">ANK132K_1B</strain>
    </source>
</reference>
<evidence type="ECO:0000313" key="2">
    <source>
        <dbReference type="Proteomes" id="UP000315833"/>
    </source>
</evidence>
<dbReference type="AlphaFoldDB" id="A0A5C6L0G9"/>
<accession>A0A5C6L0G9</accession>